<evidence type="ECO:0000256" key="1">
    <source>
        <dbReference type="SAM" id="MobiDB-lite"/>
    </source>
</evidence>
<evidence type="ECO:0000313" key="2">
    <source>
        <dbReference type="EMBL" id="VTN09292.1"/>
    </source>
</evidence>
<evidence type="ECO:0000313" key="3">
    <source>
        <dbReference type="Proteomes" id="UP000339249"/>
    </source>
</evidence>
<feature type="region of interest" description="Disordered" evidence="1">
    <location>
        <begin position="1"/>
        <end position="40"/>
    </location>
</feature>
<reference evidence="2 3" key="1">
    <citation type="submission" date="2019-04" db="EMBL/GenBank/DDBJ databases">
        <authorList>
            <consortium name="Pathogen Informatics"/>
        </authorList>
    </citation>
    <scope>NUCLEOTIDE SEQUENCE [LARGE SCALE GENOMIC DNA]</scope>
    <source>
        <strain evidence="2 3">NCTC9185</strain>
    </source>
</reference>
<feature type="compositionally biased region" description="Basic residues" evidence="1">
    <location>
        <begin position="23"/>
        <end position="33"/>
    </location>
</feature>
<name>A0A4U9CX56_RAOTE</name>
<organism evidence="2 3">
    <name type="scientific">Raoultella terrigena</name>
    <name type="common">Klebsiella terrigena</name>
    <dbReference type="NCBI Taxonomy" id="577"/>
    <lineage>
        <taxon>Bacteria</taxon>
        <taxon>Pseudomonadati</taxon>
        <taxon>Pseudomonadota</taxon>
        <taxon>Gammaproteobacteria</taxon>
        <taxon>Enterobacterales</taxon>
        <taxon>Enterobacteriaceae</taxon>
        <taxon>Klebsiella/Raoultella group</taxon>
        <taxon>Raoultella</taxon>
    </lineage>
</organism>
<protein>
    <submittedName>
        <fullName evidence="2">Uncharacterized protein</fullName>
    </submittedName>
</protein>
<dbReference type="Proteomes" id="UP000339249">
    <property type="component" value="Unassembled WGS sequence"/>
</dbReference>
<accession>A0A4U9CX56</accession>
<sequence length="51" mass="5497">MEHKLAERVNQAAALGDADKGVRRQRALGRRGQRISASTPSMVRVPALTIG</sequence>
<dbReference type="EMBL" id="CABDVU010000001">
    <property type="protein sequence ID" value="VTN09292.1"/>
    <property type="molecule type" value="Genomic_DNA"/>
</dbReference>
<proteinExistence type="predicted"/>
<dbReference type="AlphaFoldDB" id="A0A4U9CX56"/>
<gene>
    <name evidence="2" type="ORF">NCTC9185_01176</name>
</gene>